<dbReference type="PANTHER" id="PTHR31105">
    <property type="entry name" value="EXTRA-LARGE G-PROTEIN-LIKE"/>
    <property type="match status" value="1"/>
</dbReference>
<comment type="caution">
    <text evidence="4">The sequence shown here is derived from an EMBL/GenBank/DDBJ whole genome shotgun (WGS) entry which is preliminary data.</text>
</comment>
<feature type="region of interest" description="Disordered" evidence="1">
    <location>
        <begin position="64"/>
        <end position="189"/>
    </location>
</feature>
<evidence type="ECO:0000259" key="2">
    <source>
        <dbReference type="Pfam" id="PF11331"/>
    </source>
</evidence>
<dbReference type="InterPro" id="IPR040244">
    <property type="entry name" value="EDR4-like"/>
</dbReference>
<gene>
    <name evidence="4" type="ORF">J5N97_013854</name>
</gene>
<feature type="region of interest" description="Disordered" evidence="1">
    <location>
        <begin position="472"/>
        <end position="491"/>
    </location>
</feature>
<reference evidence="4" key="2">
    <citation type="journal article" date="2022" name="Hortic Res">
        <title>The genome of Dioscorea zingiberensis sheds light on the biosynthesis, origin and evolution of the medicinally important diosgenin saponins.</title>
        <authorList>
            <person name="Li Y."/>
            <person name="Tan C."/>
            <person name="Li Z."/>
            <person name="Guo J."/>
            <person name="Li S."/>
            <person name="Chen X."/>
            <person name="Wang C."/>
            <person name="Dai X."/>
            <person name="Yang H."/>
            <person name="Song W."/>
            <person name="Hou L."/>
            <person name="Xu J."/>
            <person name="Tong Z."/>
            <person name="Xu A."/>
            <person name="Yuan X."/>
            <person name="Wang W."/>
            <person name="Yang Q."/>
            <person name="Chen L."/>
            <person name="Sun Z."/>
            <person name="Wang K."/>
            <person name="Pan B."/>
            <person name="Chen J."/>
            <person name="Bao Y."/>
            <person name="Liu F."/>
            <person name="Qi X."/>
            <person name="Gang D.R."/>
            <person name="Wen J."/>
            <person name="Li J."/>
        </authorList>
    </citation>
    <scope>NUCLEOTIDE SEQUENCE</scope>
    <source>
        <strain evidence="4">Dzin_1.0</strain>
    </source>
</reference>
<name>A0A9D5CRB5_9LILI</name>
<organism evidence="4 5">
    <name type="scientific">Dioscorea zingiberensis</name>
    <dbReference type="NCBI Taxonomy" id="325984"/>
    <lineage>
        <taxon>Eukaryota</taxon>
        <taxon>Viridiplantae</taxon>
        <taxon>Streptophyta</taxon>
        <taxon>Embryophyta</taxon>
        <taxon>Tracheophyta</taxon>
        <taxon>Spermatophyta</taxon>
        <taxon>Magnoliopsida</taxon>
        <taxon>Liliopsida</taxon>
        <taxon>Dioscoreales</taxon>
        <taxon>Dioscoreaceae</taxon>
        <taxon>Dioscorea</taxon>
    </lineage>
</organism>
<protein>
    <recommendedName>
        <fullName evidence="6">Zinc-ribbon domain-containing protein</fullName>
    </recommendedName>
</protein>
<dbReference type="InterPro" id="IPR055126">
    <property type="entry name" value="EDR4-like_N"/>
</dbReference>
<dbReference type="OrthoDB" id="1930285at2759"/>
<feature type="compositionally biased region" description="Basic and acidic residues" evidence="1">
    <location>
        <begin position="73"/>
        <end position="101"/>
    </location>
</feature>
<keyword evidence="5" id="KW-1185">Reference proteome</keyword>
<dbReference type="GO" id="GO:1900150">
    <property type="term" value="P:regulation of defense response to fungus"/>
    <property type="evidence" value="ECO:0007669"/>
    <property type="project" value="InterPro"/>
</dbReference>
<dbReference type="Pfam" id="PF11331">
    <property type="entry name" value="Zn_ribbon_12"/>
    <property type="match status" value="1"/>
</dbReference>
<sequence>MANNNNVTKVRFVRCPKCLKLLAEFSHVPVYRCGSCGKALKAKHSNAFGDGQNLVVGHDGLLNEGSNSSVEQTVDHSVELDDGANRESLETQKIGIEEKLQPNEGTKAEQVCGESRGKPDSSEEDSNGGGSVSSKIGIEDKLQSNEGTKAEQVCEESRGNPASSEEDRNGGGSVSSSSDAQSNGVPNKYRLLSKRTFRNSGSSGKGSVVSDVGISTLVTARNPSPLESKAEKSQRGTSWSPDSEDFHSVQNLLEVDDGKRSAPLQKVSACQQQSLFRCQNIGTSTDQFKYYDFNHTDLMQKVDEIRDKVDILLDKRVNEERKSKVRGSTSKFKSLQQQVHCVKCPPTATKLQGHPCCFCLHHHNPCCHHSREPNSRHDVSFCNPPLHHKTQREEDIDHKKLNLKEKRQANVKQYFLPVERGAPFVICSGCLSVLHLPPDFLVTQKKRLHRLRCGACSEVLVFRFRAQVHAGSSSAAERQHPPTEASTSHSNECYTEECRQFSLDQSSSVESLQFLRMPRNSLEIKNMERGCSSLHQLMGYDSASELLRLRSYSSED</sequence>
<accession>A0A9D5CRB5</accession>
<dbReference type="Proteomes" id="UP001085076">
    <property type="component" value="Miscellaneous, Linkage group lg03"/>
</dbReference>
<evidence type="ECO:0000313" key="5">
    <source>
        <dbReference type="Proteomes" id="UP001085076"/>
    </source>
</evidence>
<evidence type="ECO:0000259" key="3">
    <source>
        <dbReference type="Pfam" id="PF22910"/>
    </source>
</evidence>
<dbReference type="AlphaFoldDB" id="A0A9D5CRB5"/>
<dbReference type="PANTHER" id="PTHR31105:SF38">
    <property type="entry name" value="PROTEIN ENHANCED DISEASE RESISTANCE 4"/>
    <property type="match status" value="1"/>
</dbReference>
<dbReference type="Pfam" id="PF22910">
    <property type="entry name" value="EDR4-like_1st"/>
    <property type="match status" value="1"/>
</dbReference>
<feature type="domain" description="Enhanced disease resistance 4-like N-terminal" evidence="3">
    <location>
        <begin position="9"/>
        <end position="42"/>
    </location>
</feature>
<feature type="region of interest" description="Disordered" evidence="1">
    <location>
        <begin position="220"/>
        <end position="245"/>
    </location>
</feature>
<proteinExistence type="predicted"/>
<reference evidence="4" key="1">
    <citation type="submission" date="2021-03" db="EMBL/GenBank/DDBJ databases">
        <authorList>
            <person name="Li Z."/>
            <person name="Yang C."/>
        </authorList>
    </citation>
    <scope>NUCLEOTIDE SEQUENCE</scope>
    <source>
        <strain evidence="4">Dzin_1.0</strain>
        <tissue evidence="4">Leaf</tissue>
    </source>
</reference>
<dbReference type="InterPro" id="IPR021480">
    <property type="entry name" value="Zinc_ribbon_12"/>
</dbReference>
<evidence type="ECO:0000313" key="4">
    <source>
        <dbReference type="EMBL" id="KAJ0978380.1"/>
    </source>
</evidence>
<evidence type="ECO:0008006" key="6">
    <source>
        <dbReference type="Google" id="ProtNLM"/>
    </source>
</evidence>
<feature type="domain" description="Probable zinc-ribbon" evidence="2">
    <location>
        <begin position="421"/>
        <end position="463"/>
    </location>
</feature>
<evidence type="ECO:0000256" key="1">
    <source>
        <dbReference type="SAM" id="MobiDB-lite"/>
    </source>
</evidence>
<dbReference type="EMBL" id="JAGGNH010000003">
    <property type="protein sequence ID" value="KAJ0978380.1"/>
    <property type="molecule type" value="Genomic_DNA"/>
</dbReference>